<evidence type="ECO:0000313" key="2">
    <source>
        <dbReference type="Proteomes" id="UP000185062"/>
    </source>
</evidence>
<proteinExistence type="predicted"/>
<dbReference type="EMBL" id="FSRO01000001">
    <property type="protein sequence ID" value="SIO39917.1"/>
    <property type="molecule type" value="Genomic_DNA"/>
</dbReference>
<organism evidence="1 2">
    <name type="scientific">Nitrosomonas cryotolerans ATCC 49181</name>
    <dbReference type="NCBI Taxonomy" id="1131553"/>
    <lineage>
        <taxon>Bacteria</taxon>
        <taxon>Pseudomonadati</taxon>
        <taxon>Pseudomonadota</taxon>
        <taxon>Betaproteobacteria</taxon>
        <taxon>Nitrosomonadales</taxon>
        <taxon>Nitrosomonadaceae</taxon>
        <taxon>Nitrosomonas</taxon>
    </lineage>
</organism>
<gene>
    <name evidence="1" type="ORF">SAMN02743940_2349</name>
</gene>
<accession>A0A1N6J6J6</accession>
<dbReference type="eggNOG" id="COG5592">
    <property type="taxonomic scope" value="Bacteria"/>
</dbReference>
<keyword evidence="2" id="KW-1185">Reference proteome</keyword>
<reference evidence="1 2" key="1">
    <citation type="submission" date="2016-12" db="EMBL/GenBank/DDBJ databases">
        <authorList>
            <person name="Song W.-J."/>
            <person name="Kurnit D.M."/>
        </authorList>
    </citation>
    <scope>NUCLEOTIDE SEQUENCE [LARGE SCALE GENOMIC DNA]</scope>
    <source>
        <strain evidence="1 2">ATCC 49181</strain>
    </source>
</reference>
<dbReference type="AlphaFoldDB" id="A0A1N6J6J6"/>
<dbReference type="Proteomes" id="UP000185062">
    <property type="component" value="Unassembled WGS sequence"/>
</dbReference>
<evidence type="ECO:0000313" key="1">
    <source>
        <dbReference type="EMBL" id="SIO39917.1"/>
    </source>
</evidence>
<evidence type="ECO:0008006" key="3">
    <source>
        <dbReference type="Google" id="ProtNLM"/>
    </source>
</evidence>
<name>A0A1N6J6J6_9PROT</name>
<protein>
    <recommendedName>
        <fullName evidence="3">Hemerythrin HHE cation binding domain-containing protein</fullName>
    </recommendedName>
</protein>
<dbReference type="STRING" id="44575.SAMN05216419_100369"/>
<dbReference type="RefSeq" id="WP_051537487.1">
    <property type="nucleotide sequence ID" value="NZ_FSRO01000001.1"/>
</dbReference>
<sequence>MPRTGALLPLSREHHASLVLARTARRAADSKNMTACSAAMIEVENHWHTLLATHFEEEERLMRLAVDVLDSESVLRISAEHAELRMLACGPCQLGPVARLYRFSDLIVTHVRYEERTLFPQLQLFLGKNERRCTS</sequence>